<sequence>MLSHLRAVTRASHDRLDAAFGALDLGAADDCARFLAAHAVAVKSLDAPFRRFVEEELDMPCPDFPAMLAADLAERGLSMPALPAPEPDACVHAPCGGAGVAYVIAGSRLGNAVIRAEGYHGRETGLPSRYMEDDTGHAVWKALNTWARARSFGPSEERAVEAAALATFAHFETAFAVGSNMETPRADG</sequence>
<dbReference type="EMBL" id="JALHAT010000002">
    <property type="protein sequence ID" value="MCJ1959427.1"/>
    <property type="molecule type" value="Genomic_DNA"/>
</dbReference>
<proteinExistence type="predicted"/>
<dbReference type="SUPFAM" id="SSF48613">
    <property type="entry name" value="Heme oxygenase-like"/>
    <property type="match status" value="1"/>
</dbReference>
<accession>A0ABT0A8B7</accession>
<protein>
    <submittedName>
        <fullName evidence="1">Biliverdin-producing heme oxygenase</fullName>
    </submittedName>
</protein>
<reference evidence="1" key="1">
    <citation type="submission" date="2022-03" db="EMBL/GenBank/DDBJ databases">
        <title>Identification of a novel bacterium isolated from mangrove sediments.</title>
        <authorList>
            <person name="Pan X."/>
        </authorList>
    </citation>
    <scope>NUCLEOTIDE SEQUENCE</scope>
    <source>
        <strain evidence="1">B2637</strain>
    </source>
</reference>
<comment type="caution">
    <text evidence="1">The sequence shown here is derived from an EMBL/GenBank/DDBJ whole genome shotgun (WGS) entry which is preliminary data.</text>
</comment>
<evidence type="ECO:0000313" key="2">
    <source>
        <dbReference type="Proteomes" id="UP001162802"/>
    </source>
</evidence>
<name>A0ABT0A8B7_9SPHN</name>
<dbReference type="Proteomes" id="UP001162802">
    <property type="component" value="Unassembled WGS sequence"/>
</dbReference>
<keyword evidence="2" id="KW-1185">Reference proteome</keyword>
<dbReference type="InterPro" id="IPR016084">
    <property type="entry name" value="Haem_Oase-like_multi-hlx"/>
</dbReference>
<organism evidence="1 2">
    <name type="scientific">Novosphingobium mangrovi</name>
    <name type="common">ex Hu et al. 2023</name>
    <dbReference type="NCBI Taxonomy" id="2930094"/>
    <lineage>
        <taxon>Bacteria</taxon>
        <taxon>Pseudomonadati</taxon>
        <taxon>Pseudomonadota</taxon>
        <taxon>Alphaproteobacteria</taxon>
        <taxon>Sphingomonadales</taxon>
        <taxon>Sphingomonadaceae</taxon>
        <taxon>Novosphingobium</taxon>
    </lineage>
</organism>
<gene>
    <name evidence="1" type="ORF">MTR65_01860</name>
</gene>
<dbReference type="RefSeq" id="WP_226633286.1">
    <property type="nucleotide sequence ID" value="NZ_JALHAT010000002.1"/>
</dbReference>
<dbReference type="CDD" id="cd19166">
    <property type="entry name" value="HemeO-bac"/>
    <property type="match status" value="1"/>
</dbReference>
<dbReference type="Gene3D" id="1.20.910.10">
    <property type="entry name" value="Heme oxygenase-like"/>
    <property type="match status" value="1"/>
</dbReference>
<evidence type="ECO:0000313" key="1">
    <source>
        <dbReference type="EMBL" id="MCJ1959427.1"/>
    </source>
</evidence>